<evidence type="ECO:0000256" key="1">
    <source>
        <dbReference type="ARBA" id="ARBA00004370"/>
    </source>
</evidence>
<dbReference type="InterPro" id="IPR014472">
    <property type="entry name" value="CHOPT"/>
</dbReference>
<evidence type="ECO:0000256" key="2">
    <source>
        <dbReference type="ARBA" id="ARBA00010441"/>
    </source>
</evidence>
<evidence type="ECO:0000313" key="8">
    <source>
        <dbReference type="Proteomes" id="UP000695022"/>
    </source>
</evidence>
<dbReference type="Gene3D" id="1.20.120.1760">
    <property type="match status" value="1"/>
</dbReference>
<dbReference type="Proteomes" id="UP000695022">
    <property type="component" value="Unplaced"/>
</dbReference>
<feature type="transmembrane region" description="Helical" evidence="7">
    <location>
        <begin position="220"/>
        <end position="239"/>
    </location>
</feature>
<feature type="transmembrane region" description="Helical" evidence="7">
    <location>
        <begin position="61"/>
        <end position="81"/>
    </location>
</feature>
<dbReference type="PIRSF" id="PIRSF015665">
    <property type="entry name" value="CHOPT"/>
    <property type="match status" value="1"/>
</dbReference>
<dbReference type="Pfam" id="PF01066">
    <property type="entry name" value="CDP-OH_P_transf"/>
    <property type="match status" value="1"/>
</dbReference>
<keyword evidence="7" id="KW-1133">Transmembrane helix</keyword>
<evidence type="ECO:0000256" key="6">
    <source>
        <dbReference type="SAM" id="MobiDB-lite"/>
    </source>
</evidence>
<feature type="transmembrane region" description="Helical" evidence="7">
    <location>
        <begin position="87"/>
        <end position="105"/>
    </location>
</feature>
<feature type="region of interest" description="Disordered" evidence="6">
    <location>
        <begin position="385"/>
        <end position="409"/>
    </location>
</feature>
<accession>A0ABM1ERP3</accession>
<keyword evidence="4 7" id="KW-0472">Membrane</keyword>
<dbReference type="RefSeq" id="XP_014674864.1">
    <property type="nucleotide sequence ID" value="XM_014819378.1"/>
</dbReference>
<dbReference type="GeneID" id="106814980"/>
<gene>
    <name evidence="9" type="primary">LOC106814980</name>
</gene>
<reference evidence="9" key="1">
    <citation type="submission" date="2025-08" db="UniProtKB">
        <authorList>
            <consortium name="RefSeq"/>
        </authorList>
    </citation>
    <scope>IDENTIFICATION</scope>
</reference>
<evidence type="ECO:0000313" key="9">
    <source>
        <dbReference type="RefSeq" id="XP_014674864.1"/>
    </source>
</evidence>
<dbReference type="InterPro" id="IPR048254">
    <property type="entry name" value="CDP_ALCOHOL_P_TRANSF_CS"/>
</dbReference>
<sequence>MVDIFKYWSERMTGFLSPTQLKRLKEHKYKCENTSVLDPYMQVFWNSSIEHIPRWMAPNTLTILGLAINIFTSLLLIFYSPDARSEAPSWVYVLCAIGLFVYQTLDALDGKQARRTGTSSPLGELFDHGCDSVSTVFVTLACCVSLQLGRQPEVLFAVMMFSLFLFYQAHWTTYVCGYLRFGYIDVTETQVAAVGMYLASAVFGSVVWEAHIPVVGVPLWVLPVVFVFLGGGIASRSMINVIFTGGVGKNKSTVADTSVLFPLIPILTTIIPAYIIYKKSPSALFENHPCLYIIAFGLVSSKITNRLVVAHMTKSELDMWDSSLRGPAMLFLNQYFNTPLSEYTVLWFCVLYCLFDLVQYSTRVCQQICSYLNIYCFSIEMPAKAPAPEPSDPKRPITRLYSRSRENLE</sequence>
<evidence type="ECO:0000256" key="3">
    <source>
        <dbReference type="ARBA" id="ARBA00022679"/>
    </source>
</evidence>
<feature type="transmembrane region" description="Helical" evidence="7">
    <location>
        <begin position="259"/>
        <end position="277"/>
    </location>
</feature>
<feature type="transmembrane region" description="Helical" evidence="7">
    <location>
        <begin position="289"/>
        <end position="309"/>
    </location>
</feature>
<dbReference type="PANTHER" id="PTHR10414:SF37">
    <property type="entry name" value="BB IN A BOXCAR, ISOFORM C"/>
    <property type="match status" value="1"/>
</dbReference>
<proteinExistence type="inferred from homology"/>
<keyword evidence="3 5" id="KW-0808">Transferase</keyword>
<evidence type="ECO:0000256" key="7">
    <source>
        <dbReference type="SAM" id="Phobius"/>
    </source>
</evidence>
<evidence type="ECO:0000256" key="4">
    <source>
        <dbReference type="ARBA" id="ARBA00023136"/>
    </source>
</evidence>
<comment type="subcellular location">
    <subcellularLocation>
        <location evidence="1">Membrane</location>
    </subcellularLocation>
</comment>
<keyword evidence="8" id="KW-1185">Reference proteome</keyword>
<evidence type="ECO:0000256" key="5">
    <source>
        <dbReference type="RuleBase" id="RU003750"/>
    </source>
</evidence>
<keyword evidence="7" id="KW-0812">Transmembrane</keyword>
<feature type="transmembrane region" description="Helical" evidence="7">
    <location>
        <begin position="191"/>
        <end position="208"/>
    </location>
</feature>
<feature type="transmembrane region" description="Helical" evidence="7">
    <location>
        <begin position="154"/>
        <end position="171"/>
    </location>
</feature>
<dbReference type="PROSITE" id="PS00379">
    <property type="entry name" value="CDP_ALCOHOL_P_TRANSF"/>
    <property type="match status" value="1"/>
</dbReference>
<dbReference type="PANTHER" id="PTHR10414">
    <property type="entry name" value="ETHANOLAMINEPHOSPHOTRANSFERASE"/>
    <property type="match status" value="1"/>
</dbReference>
<dbReference type="InterPro" id="IPR043130">
    <property type="entry name" value="CDP-OH_PTrfase_TM_dom"/>
</dbReference>
<name>A0ABM1ERP3_PRICU</name>
<comment type="similarity">
    <text evidence="2 5">Belongs to the CDP-alcohol phosphatidyltransferase class-I family.</text>
</comment>
<organism evidence="8 9">
    <name type="scientific">Priapulus caudatus</name>
    <name type="common">Priapulid worm</name>
    <dbReference type="NCBI Taxonomy" id="37621"/>
    <lineage>
        <taxon>Eukaryota</taxon>
        <taxon>Metazoa</taxon>
        <taxon>Ecdysozoa</taxon>
        <taxon>Scalidophora</taxon>
        <taxon>Priapulida</taxon>
        <taxon>Priapulimorpha</taxon>
        <taxon>Priapulimorphida</taxon>
        <taxon>Priapulidae</taxon>
        <taxon>Priapulus</taxon>
    </lineage>
</organism>
<dbReference type="InterPro" id="IPR000462">
    <property type="entry name" value="CDP-OH_P_trans"/>
</dbReference>
<protein>
    <submittedName>
        <fullName evidence="9">Cholinephosphotransferase 1-like</fullName>
    </submittedName>
</protein>